<feature type="transmembrane region" description="Helical" evidence="1">
    <location>
        <begin position="12"/>
        <end position="32"/>
    </location>
</feature>
<feature type="transmembrane region" description="Helical" evidence="1">
    <location>
        <begin position="38"/>
        <end position="55"/>
    </location>
</feature>
<feature type="transmembrane region" description="Helical" evidence="1">
    <location>
        <begin position="92"/>
        <end position="116"/>
    </location>
</feature>
<dbReference type="AlphaFoldDB" id="A0A518C8B3"/>
<reference evidence="3" key="1">
    <citation type="submission" date="2019-02" db="EMBL/GenBank/DDBJ databases">
        <title>Deep-cultivation of Planctomycetes and their phenomic and genomic characterization uncovers novel biology.</title>
        <authorList>
            <person name="Wiegand S."/>
            <person name="Jogler M."/>
            <person name="Boedeker C."/>
            <person name="Pinto D."/>
            <person name="Vollmers J."/>
            <person name="Rivas-Marin E."/>
            <person name="Kohn T."/>
            <person name="Peeters S.H."/>
            <person name="Heuer A."/>
            <person name="Rast P."/>
            <person name="Oberbeckmann S."/>
            <person name="Bunk B."/>
            <person name="Jeske O."/>
            <person name="Meyerdierks A."/>
            <person name="Storesund J.E."/>
            <person name="Kallscheuer N."/>
            <person name="Luecker S."/>
            <person name="Lage O.M."/>
            <person name="Pohl T."/>
            <person name="Merkel B.J."/>
            <person name="Hornburger P."/>
            <person name="Mueller R.-W."/>
            <person name="Bruemmer F."/>
            <person name="Labrenz M."/>
            <person name="Spormann A.M."/>
            <person name="Op den Camp H."/>
            <person name="Overmann J."/>
            <person name="Amann R."/>
            <person name="Jetten M.S.M."/>
            <person name="Mascher T."/>
            <person name="Medema M.H."/>
            <person name="Devos D.P."/>
            <person name="Kaster A.-K."/>
            <person name="Ovreas L."/>
            <person name="Rohde M."/>
            <person name="Galperin M.Y."/>
            <person name="Jogler C."/>
        </authorList>
    </citation>
    <scope>NUCLEOTIDE SEQUENCE [LARGE SCALE GENOMIC DNA]</scope>
    <source>
        <strain evidence="3">Pan97</strain>
    </source>
</reference>
<accession>A0A518C8B3</accession>
<feature type="transmembrane region" description="Helical" evidence="1">
    <location>
        <begin position="167"/>
        <end position="186"/>
    </location>
</feature>
<dbReference type="EMBL" id="CP036289">
    <property type="protein sequence ID" value="QDU75461.1"/>
    <property type="molecule type" value="Genomic_DNA"/>
</dbReference>
<feature type="transmembrane region" description="Helical" evidence="1">
    <location>
        <begin position="193"/>
        <end position="213"/>
    </location>
</feature>
<keyword evidence="1" id="KW-0812">Transmembrane</keyword>
<dbReference type="KEGG" id="bvo:Pan97_24930"/>
<evidence type="ECO:0000313" key="2">
    <source>
        <dbReference type="EMBL" id="QDU75461.1"/>
    </source>
</evidence>
<name>A0A518C8B3_9BACT</name>
<dbReference type="OrthoDB" id="9943815at2"/>
<organism evidence="2 3">
    <name type="scientific">Bremerella volcania</name>
    <dbReference type="NCBI Taxonomy" id="2527984"/>
    <lineage>
        <taxon>Bacteria</taxon>
        <taxon>Pseudomonadati</taxon>
        <taxon>Planctomycetota</taxon>
        <taxon>Planctomycetia</taxon>
        <taxon>Pirellulales</taxon>
        <taxon>Pirellulaceae</taxon>
        <taxon>Bremerella</taxon>
    </lineage>
</organism>
<dbReference type="RefSeq" id="WP_144972861.1">
    <property type="nucleotide sequence ID" value="NZ_CP036289.1"/>
</dbReference>
<keyword evidence="3" id="KW-1185">Reference proteome</keyword>
<protein>
    <submittedName>
        <fullName evidence="2">Uncharacterized protein</fullName>
    </submittedName>
</protein>
<evidence type="ECO:0000256" key="1">
    <source>
        <dbReference type="SAM" id="Phobius"/>
    </source>
</evidence>
<sequence length="215" mass="24281">MTTNRSHVVTRISLILALVWLALFNAAIAFWACVPQTYWWPLLAGHALTLGVVVGGVRLPHWLRWFLFAISMFYFRYASMQSYGGSDISLQMLMWAILITTTAMGTILLMWVTFLLKAELPVRARQYSIRQILLLIAGIAFALAAWLPYVSAMPVIIQRFKESHTDFRIYEMMVLASVGLALPLTVKTRWGKLVAGIITCAFILIIPNSQPFAEL</sequence>
<gene>
    <name evidence="2" type="ORF">Pan97_24930</name>
</gene>
<proteinExistence type="predicted"/>
<feature type="transmembrane region" description="Helical" evidence="1">
    <location>
        <begin position="62"/>
        <end position="80"/>
    </location>
</feature>
<keyword evidence="1" id="KW-1133">Transmembrane helix</keyword>
<evidence type="ECO:0000313" key="3">
    <source>
        <dbReference type="Proteomes" id="UP000318626"/>
    </source>
</evidence>
<dbReference type="Proteomes" id="UP000318626">
    <property type="component" value="Chromosome"/>
</dbReference>
<keyword evidence="1" id="KW-0472">Membrane</keyword>
<feature type="transmembrane region" description="Helical" evidence="1">
    <location>
        <begin position="128"/>
        <end position="147"/>
    </location>
</feature>